<evidence type="ECO:0000256" key="4">
    <source>
        <dbReference type="ARBA" id="ARBA00022723"/>
    </source>
</evidence>
<dbReference type="InterPro" id="IPR001623">
    <property type="entry name" value="DnaJ_domain"/>
</dbReference>
<dbReference type="InterPro" id="IPR036869">
    <property type="entry name" value="J_dom_sf"/>
</dbReference>
<gene>
    <name evidence="7" type="primary">DPH4</name>
    <name evidence="7" type="ORF">SEPCBS57363_000732</name>
</gene>
<keyword evidence="4" id="KW-0479">Metal-binding</keyword>
<comment type="function">
    <text evidence="1">Required for the first step of diphthamide biosynthesis, the transfer of 3-amino-3-carboxypropyl from S-adenosyl-L-methionine to a histidine residue. Diphthamide is a post-translational modification of histidine which occurs in elongation factor 2.</text>
</comment>
<keyword evidence="5" id="KW-0408">Iron</keyword>
<organism evidence="7 8">
    <name type="scientific">Sporothrix epigloea</name>
    <dbReference type="NCBI Taxonomy" id="1892477"/>
    <lineage>
        <taxon>Eukaryota</taxon>
        <taxon>Fungi</taxon>
        <taxon>Dikarya</taxon>
        <taxon>Ascomycota</taxon>
        <taxon>Pezizomycotina</taxon>
        <taxon>Sordariomycetes</taxon>
        <taxon>Sordariomycetidae</taxon>
        <taxon>Ophiostomatales</taxon>
        <taxon>Ophiostomataceae</taxon>
        <taxon>Sporothrix</taxon>
    </lineage>
</organism>
<dbReference type="Pfam" id="PF05207">
    <property type="entry name" value="Zn_ribbon_CSL"/>
    <property type="match status" value="1"/>
</dbReference>
<keyword evidence="8" id="KW-1185">Reference proteome</keyword>
<dbReference type="InterPro" id="IPR007872">
    <property type="entry name" value="DPH_MB_dom"/>
</dbReference>
<dbReference type="Gene3D" id="3.10.660.10">
    <property type="entry name" value="DPH Zinc finger"/>
    <property type="match status" value="1"/>
</dbReference>
<evidence type="ECO:0000256" key="3">
    <source>
        <dbReference type="ARBA" id="ARBA00021797"/>
    </source>
</evidence>
<comment type="similarity">
    <text evidence="2">Belongs to the DPH4 family.</text>
</comment>
<evidence type="ECO:0000259" key="6">
    <source>
        <dbReference type="PROSITE" id="PS51074"/>
    </source>
</evidence>
<protein>
    <recommendedName>
        <fullName evidence="3">Diphthamide biosynthesis protein 4</fullName>
    </recommendedName>
</protein>
<name>A0ABP0D7X0_9PEZI</name>
<reference evidence="7 8" key="1">
    <citation type="submission" date="2024-01" db="EMBL/GenBank/DDBJ databases">
        <authorList>
            <person name="Allen C."/>
            <person name="Tagirdzhanova G."/>
        </authorList>
    </citation>
    <scope>NUCLEOTIDE SEQUENCE [LARGE SCALE GENOMIC DNA]</scope>
    <source>
        <strain evidence="7 8">CBS 573.63</strain>
    </source>
</reference>
<dbReference type="SUPFAM" id="SSF46565">
    <property type="entry name" value="Chaperone J-domain"/>
    <property type="match status" value="1"/>
</dbReference>
<evidence type="ECO:0000313" key="8">
    <source>
        <dbReference type="Proteomes" id="UP001642501"/>
    </source>
</evidence>
<evidence type="ECO:0000313" key="7">
    <source>
        <dbReference type="EMBL" id="CAK7263758.1"/>
    </source>
</evidence>
<sequence length="218" mass="23236">MANPRSAPWAILGLDPSWFTPASSYEDSMPPADQATRAALVRRAYRRALLQHHPDKHMRKEGGGGSGGRGAMGAAYTVDDIKAAYVALAGDAASTLPTPAQPTLDTTATGLEIVDLDELPYDEAAQEWYRACRCGNERGYTFGERDLEEELDAEAMEELLGASTKTVAGVGSTTRPTTIPAGELLVGCQDCSLWLCVHFAVAPDGGPDDDDDDDDDDT</sequence>
<dbReference type="Gene3D" id="1.10.287.110">
    <property type="entry name" value="DnaJ domain"/>
    <property type="match status" value="1"/>
</dbReference>
<evidence type="ECO:0000256" key="5">
    <source>
        <dbReference type="ARBA" id="ARBA00023004"/>
    </source>
</evidence>
<dbReference type="EMBL" id="CAWUOM010000006">
    <property type="protein sequence ID" value="CAK7263758.1"/>
    <property type="molecule type" value="Genomic_DNA"/>
</dbReference>
<accession>A0ABP0D7X0</accession>
<proteinExistence type="inferred from homology"/>
<feature type="domain" description="DPH-type MB" evidence="6">
    <location>
        <begin position="110"/>
        <end position="200"/>
    </location>
</feature>
<dbReference type="InterPro" id="IPR036671">
    <property type="entry name" value="DPH_MB_sf"/>
</dbReference>
<dbReference type="SUPFAM" id="SSF144217">
    <property type="entry name" value="CSL zinc finger"/>
    <property type="match status" value="1"/>
</dbReference>
<evidence type="ECO:0000256" key="1">
    <source>
        <dbReference type="ARBA" id="ARBA00003474"/>
    </source>
</evidence>
<evidence type="ECO:0000256" key="2">
    <source>
        <dbReference type="ARBA" id="ARBA00006169"/>
    </source>
</evidence>
<comment type="caution">
    <text evidence="7">The sequence shown here is derived from an EMBL/GenBank/DDBJ whole genome shotgun (WGS) entry which is preliminary data.</text>
</comment>
<dbReference type="CDD" id="cd06257">
    <property type="entry name" value="DnaJ"/>
    <property type="match status" value="1"/>
</dbReference>
<dbReference type="Proteomes" id="UP001642501">
    <property type="component" value="Unassembled WGS sequence"/>
</dbReference>
<dbReference type="PROSITE" id="PS51074">
    <property type="entry name" value="DPH_MB"/>
    <property type="match status" value="1"/>
</dbReference>